<dbReference type="KEGG" id="bfo:118418493"/>
<evidence type="ECO:0000313" key="4">
    <source>
        <dbReference type="RefSeq" id="XP_035680339.1"/>
    </source>
</evidence>
<dbReference type="OrthoDB" id="192253at2759"/>
<organism evidence="3 4">
    <name type="scientific">Branchiostoma floridae</name>
    <name type="common">Florida lancelet</name>
    <name type="synonym">Amphioxus</name>
    <dbReference type="NCBI Taxonomy" id="7739"/>
    <lineage>
        <taxon>Eukaryota</taxon>
        <taxon>Metazoa</taxon>
        <taxon>Chordata</taxon>
        <taxon>Cephalochordata</taxon>
        <taxon>Leptocardii</taxon>
        <taxon>Amphioxiformes</taxon>
        <taxon>Branchiostomatidae</taxon>
        <taxon>Branchiostoma</taxon>
    </lineage>
</organism>
<evidence type="ECO:0000313" key="3">
    <source>
        <dbReference type="Proteomes" id="UP000001554"/>
    </source>
</evidence>
<dbReference type="PANTHER" id="PTHR40446">
    <property type="entry name" value="N-ACETYLGLUCOSAMINE-1-PHOSPHODIESTER ALPHA-N-ACETYLGLUCOSAMINIDASE"/>
    <property type="match status" value="1"/>
</dbReference>
<dbReference type="Proteomes" id="UP000001554">
    <property type="component" value="Chromosome 6"/>
</dbReference>
<reference evidence="4 5" key="2">
    <citation type="submission" date="2025-04" db="UniProtKB">
        <authorList>
            <consortium name="RefSeq"/>
        </authorList>
    </citation>
    <scope>IDENTIFICATION</scope>
    <source>
        <strain evidence="4 5">S238N-H82</strain>
        <tissue evidence="4 5">Testes</tissue>
    </source>
</reference>
<evidence type="ECO:0000313" key="5">
    <source>
        <dbReference type="RefSeq" id="XP_035680340.1"/>
    </source>
</evidence>
<dbReference type="InterPro" id="IPR018711">
    <property type="entry name" value="NAGPA"/>
</dbReference>
<evidence type="ECO:0000256" key="1">
    <source>
        <dbReference type="SAM" id="Phobius"/>
    </source>
</evidence>
<dbReference type="GeneID" id="118418493"/>
<evidence type="ECO:0000259" key="2">
    <source>
        <dbReference type="Pfam" id="PF09992"/>
    </source>
</evidence>
<reference evidence="3" key="1">
    <citation type="journal article" date="2020" name="Nat. Ecol. Evol.">
        <title>Deeply conserved synteny resolves early events in vertebrate evolution.</title>
        <authorList>
            <person name="Simakov O."/>
            <person name="Marletaz F."/>
            <person name="Yue J.X."/>
            <person name="O'Connell B."/>
            <person name="Jenkins J."/>
            <person name="Brandt A."/>
            <person name="Calef R."/>
            <person name="Tung C.H."/>
            <person name="Huang T.K."/>
            <person name="Schmutz J."/>
            <person name="Satoh N."/>
            <person name="Yu J.K."/>
            <person name="Putnam N.H."/>
            <person name="Green R.E."/>
            <person name="Rokhsar D.S."/>
        </authorList>
    </citation>
    <scope>NUCLEOTIDE SEQUENCE [LARGE SCALE GENOMIC DNA]</scope>
    <source>
        <strain evidence="3">S238N-H82</strain>
    </source>
</reference>
<keyword evidence="1" id="KW-1133">Transmembrane helix</keyword>
<dbReference type="RefSeq" id="XP_035680340.1">
    <property type="nucleotide sequence ID" value="XM_035824447.1"/>
</dbReference>
<protein>
    <submittedName>
        <fullName evidence="4 5">N-acetylglucosamine-1-phosphodiester alpha-N-acetylglucosaminidase-like</fullName>
    </submittedName>
</protein>
<dbReference type="RefSeq" id="XP_035680339.1">
    <property type="nucleotide sequence ID" value="XM_035824446.1"/>
</dbReference>
<dbReference type="GO" id="GO:0033299">
    <property type="term" value="P:secretion of lysosomal enzymes"/>
    <property type="evidence" value="ECO:0000318"/>
    <property type="project" value="GO_Central"/>
</dbReference>
<dbReference type="Pfam" id="PF09992">
    <property type="entry name" value="NAGPA"/>
    <property type="match status" value="1"/>
</dbReference>
<dbReference type="PANTHER" id="PTHR40446:SF2">
    <property type="entry name" value="N-ACETYLGLUCOSAMINE-1-PHOSPHODIESTER ALPHA-N-ACETYLGLUCOSAMINIDASE"/>
    <property type="match status" value="1"/>
</dbReference>
<feature type="domain" description="Phosphodiester glycosidase" evidence="2">
    <location>
        <begin position="173"/>
        <end position="367"/>
    </location>
</feature>
<proteinExistence type="predicted"/>
<feature type="transmembrane region" description="Helical" evidence="1">
    <location>
        <begin position="7"/>
        <end position="24"/>
    </location>
</feature>
<dbReference type="AlphaFoldDB" id="A0A9J7LE53"/>
<keyword evidence="3" id="KW-1185">Reference proteome</keyword>
<name>A0A9J7LE53_BRAFL</name>
<keyword evidence="1" id="KW-0472">Membrane</keyword>
<gene>
    <name evidence="4 5" type="primary">LOC118418493</name>
</gene>
<sequence>MARYQTTLYILIASVFTTIFVITTNNSDYVSAIMKPSTISVYRSPGRFLLSNKDAPVKGEGEILRSPDNDSLVPFSQSEEWHRHVKGCRVVKSGETAHETFPAHKNSSVTSSSDTKYFVDKVLDSRGIAKDVYGHHTVINNPLSTFSVVEPGGPGGCVERRRRAAVKTSRARRCHAALNAGFFGSESHACMGNVVTDGKRIQDGGGVQNANFGIRKDGTIVVGYLSEMDVLREDNPFVQLITGVIWLVRNGTVFVNESKAQDCGGLQEYGPMDKFVDVLSARVAVGHDDQGRVVLVHTDGNTEERGLNLWEFAEFLQRLGLVNAINLDGGGSATFVLDGTVANYPADHCNDNHNQTWHCPREVSTILCAHDPDDVTSNCRAVNSYTCLKVIILCVILHWILQ</sequence>
<accession>A0A9J7LE53</accession>
<keyword evidence="1" id="KW-0812">Transmembrane</keyword>